<evidence type="ECO:0000313" key="1">
    <source>
        <dbReference type="EMBL" id="AKU79479.1"/>
    </source>
</evidence>
<dbReference type="Proteomes" id="UP000067243">
    <property type="component" value="Chromosome"/>
</dbReference>
<dbReference type="STRING" id="216946.STURO_v1c02320"/>
<name>A0A0K1P5L7_9MOLU</name>
<proteinExistence type="predicted"/>
<dbReference type="RefSeq" id="WP_075048081.1">
    <property type="nucleotide sequence ID" value="NZ_CP012328.1"/>
</dbReference>
<keyword evidence="2" id="KW-1185">Reference proteome</keyword>
<dbReference type="AlphaFoldDB" id="A0A0K1P5L7"/>
<dbReference type="PATRIC" id="fig|216946.3.peg.232"/>
<dbReference type="OrthoDB" id="390106at2"/>
<accession>A0A0K1P5L7</accession>
<organism evidence="1 2">
    <name type="scientific">Spiroplasma turonicum</name>
    <dbReference type="NCBI Taxonomy" id="216946"/>
    <lineage>
        <taxon>Bacteria</taxon>
        <taxon>Bacillati</taxon>
        <taxon>Mycoplasmatota</taxon>
        <taxon>Mollicutes</taxon>
        <taxon>Entomoplasmatales</taxon>
        <taxon>Spiroplasmataceae</taxon>
        <taxon>Spiroplasma</taxon>
    </lineage>
</organism>
<sequence>MRYAFFNDLYLLIIPLTIEQCLKDVDIKTNSFIYNIESFEELLEDLHPFNALLLARSFKFYYTIFLKNYLSNNNKKFKERQIRSIVASYINLNNKIDNSISNYESKVIH</sequence>
<protein>
    <submittedName>
        <fullName evidence="1">Uncharacterized protein</fullName>
    </submittedName>
</protein>
<dbReference type="EMBL" id="CP012328">
    <property type="protein sequence ID" value="AKU79479.1"/>
    <property type="molecule type" value="Genomic_DNA"/>
</dbReference>
<reference evidence="1 2" key="1">
    <citation type="journal article" date="2015" name="Genome Announc.">
        <title>Complete Genome Sequence of Spiroplasma turonicum Strain Tab4cT, a Parasite of a Horse Fly, Haematopota sp. (Diptera: Tabanidae).</title>
        <authorList>
            <person name="Davis R.E."/>
            <person name="Shao J."/>
            <person name="Zhao Y."/>
            <person name="Gasparich G.E."/>
            <person name="Gaynor B.J."/>
            <person name="Donofrio N."/>
        </authorList>
    </citation>
    <scope>NUCLEOTIDE SEQUENCE [LARGE SCALE GENOMIC DNA]</scope>
    <source>
        <strain evidence="1 2">Tab4c</strain>
    </source>
</reference>
<dbReference type="KEGG" id="stur:STURON_00233"/>
<evidence type="ECO:0000313" key="2">
    <source>
        <dbReference type="Proteomes" id="UP000067243"/>
    </source>
</evidence>
<gene>
    <name evidence="1" type="ORF">STURON_00233</name>
</gene>